<dbReference type="Proteomes" id="UP000887116">
    <property type="component" value="Unassembled WGS sequence"/>
</dbReference>
<name>A0A8X6LQ27_TRICU</name>
<dbReference type="AlphaFoldDB" id="A0A8X6LQ27"/>
<keyword evidence="2" id="KW-1185">Reference proteome</keyword>
<accession>A0A8X6LQ27</accession>
<gene>
    <name evidence="1" type="ORF">TNCT_543311</name>
</gene>
<reference evidence="1" key="1">
    <citation type="submission" date="2020-07" db="EMBL/GenBank/DDBJ databases">
        <title>Multicomponent nature underlies the extraordinary mechanical properties of spider dragline silk.</title>
        <authorList>
            <person name="Kono N."/>
            <person name="Nakamura H."/>
            <person name="Mori M."/>
            <person name="Yoshida Y."/>
            <person name="Ohtoshi R."/>
            <person name="Malay A.D."/>
            <person name="Moran D.A.P."/>
            <person name="Tomita M."/>
            <person name="Numata K."/>
            <person name="Arakawa K."/>
        </authorList>
    </citation>
    <scope>NUCLEOTIDE SEQUENCE</scope>
</reference>
<evidence type="ECO:0000313" key="1">
    <source>
        <dbReference type="EMBL" id="GFR18806.1"/>
    </source>
</evidence>
<proteinExistence type="predicted"/>
<organism evidence="1 2">
    <name type="scientific">Trichonephila clavata</name>
    <name type="common">Joro spider</name>
    <name type="synonym">Nephila clavata</name>
    <dbReference type="NCBI Taxonomy" id="2740835"/>
    <lineage>
        <taxon>Eukaryota</taxon>
        <taxon>Metazoa</taxon>
        <taxon>Ecdysozoa</taxon>
        <taxon>Arthropoda</taxon>
        <taxon>Chelicerata</taxon>
        <taxon>Arachnida</taxon>
        <taxon>Araneae</taxon>
        <taxon>Araneomorphae</taxon>
        <taxon>Entelegynae</taxon>
        <taxon>Araneoidea</taxon>
        <taxon>Nephilidae</taxon>
        <taxon>Trichonephila</taxon>
    </lineage>
</organism>
<evidence type="ECO:0000313" key="2">
    <source>
        <dbReference type="Proteomes" id="UP000887116"/>
    </source>
</evidence>
<protein>
    <submittedName>
        <fullName evidence="1">Uncharacterized protein</fullName>
    </submittedName>
</protein>
<dbReference type="EMBL" id="BMAO01027667">
    <property type="protein sequence ID" value="GFR18806.1"/>
    <property type="molecule type" value="Genomic_DNA"/>
</dbReference>
<sequence length="103" mass="12144">MNVLFNSAFARLLWHHRFDTNCPKPVPCSRSLCSPINVMLTARYRARKKCAKVHVNWRRNKKGNIRFSDFSVHPENRRMFIWLVSQESILRLCLKVSDLAEGE</sequence>
<comment type="caution">
    <text evidence="1">The sequence shown here is derived from an EMBL/GenBank/DDBJ whole genome shotgun (WGS) entry which is preliminary data.</text>
</comment>